<dbReference type="KEGG" id="spue:AB5L97_10450"/>
<dbReference type="EMBL" id="CP163302">
    <property type="protein sequence ID" value="XDP43740.1"/>
    <property type="molecule type" value="Genomic_DNA"/>
</dbReference>
<proteinExistence type="predicted"/>
<dbReference type="AlphaFoldDB" id="A0AB39KYU5"/>
<gene>
    <name evidence="1" type="ORF">AB5L97_10450</name>
</gene>
<evidence type="ECO:0000313" key="1">
    <source>
        <dbReference type="EMBL" id="XDP43740.1"/>
    </source>
</evidence>
<sequence length="175" mass="20329">MPENFTPTDLTAAQKRLSDWAMEQANRTEQRLLFGWAPAHDAPNRYKDLCEAFWLSHKEGRPLPVSDENTSSVVFGSPDANMAYRYLHDVGHVEMGLSFSSPDEYDLARWQMRRFERAGFSRDDLEWHLLQADALGQVVYYALTKQYVLDQLQFALDCIRHGLPTGLHLEMERHR</sequence>
<dbReference type="RefSeq" id="WP_369044666.1">
    <property type="nucleotide sequence ID" value="NZ_CP163302.1"/>
</dbReference>
<organism evidence="1">
    <name type="scientific">Sinomonas puerhi</name>
    <dbReference type="NCBI Taxonomy" id="3238584"/>
    <lineage>
        <taxon>Bacteria</taxon>
        <taxon>Bacillati</taxon>
        <taxon>Actinomycetota</taxon>
        <taxon>Actinomycetes</taxon>
        <taxon>Micrococcales</taxon>
        <taxon>Micrococcaceae</taxon>
        <taxon>Sinomonas</taxon>
    </lineage>
</organism>
<name>A0AB39KYU5_9MICC</name>
<reference evidence="1" key="1">
    <citation type="submission" date="2024-07" db="EMBL/GenBank/DDBJ databases">
        <authorList>
            <person name="fu j."/>
        </authorList>
    </citation>
    <scope>NUCLEOTIDE SEQUENCE</scope>
    <source>
        <strain evidence="1">P10A9</strain>
    </source>
</reference>
<accession>A0AB39KYU5</accession>
<protein>
    <submittedName>
        <fullName evidence="1">Uncharacterized protein</fullName>
    </submittedName>
</protein>